<sequence length="247" mass="28789">MIGIKNTYIDYINLEVSRFIENESVPLIHCEENFIGRRKFIKKLFTHELSGVLFNGMVNMLLKHDNYDGSMPLSLSSIIQESYEGYSPVKTDVLSDKQKESIKSELSAHFDRMNELIRNYELHDIDDLISYDCDSVAVRGKPKVLDALYDIHSESNSVCNLFDVFHALMESKINYNNALLERDGYLSKEETFFCRKMSEFFYSSLGVKGYQVIANFINILFDKKPFEYFTIQTVAQRVSRGRRNKRM</sequence>
<dbReference type="Proteomes" id="UP000014900">
    <property type="component" value="Chromosome"/>
</dbReference>
<reference evidence="1 2" key="1">
    <citation type="journal article" date="2013" name="Genome Announc.">
        <title>Genome Sequence of Serratia plymuthica Strain S13, an Endophyte with Germination- and Plant-Growth-Promoting Activity from the Flower of Styrian Oil Pumpkin.</title>
        <authorList>
            <person name="Muller H."/>
            <person name="Furnkranz M."/>
            <person name="Grube M."/>
            <person name="Berg G."/>
        </authorList>
    </citation>
    <scope>NUCLEOTIDE SEQUENCE [LARGE SCALE GENOMIC DNA]</scope>
    <source>
        <strain evidence="1">S13</strain>
    </source>
</reference>
<evidence type="ECO:0000313" key="2">
    <source>
        <dbReference type="Proteomes" id="UP000014900"/>
    </source>
</evidence>
<proteinExistence type="predicted"/>
<dbReference type="HOGENOM" id="CLU_1123899_0_0_6"/>
<protein>
    <submittedName>
        <fullName evidence="1">Uncharacterized protein</fullName>
    </submittedName>
</protein>
<gene>
    <name evidence="1" type="ORF">M621_23120</name>
</gene>
<dbReference type="RefSeq" id="WP_020439891.1">
    <property type="nucleotide sequence ID" value="NC_021659.1"/>
</dbReference>
<evidence type="ECO:0000313" key="1">
    <source>
        <dbReference type="EMBL" id="AGP47402.1"/>
    </source>
</evidence>
<organism evidence="1 2">
    <name type="scientific">Serratia plymuthica S13</name>
    <dbReference type="NCBI Taxonomy" id="1348660"/>
    <lineage>
        <taxon>Bacteria</taxon>
        <taxon>Pseudomonadati</taxon>
        <taxon>Pseudomonadota</taxon>
        <taxon>Gammaproteobacteria</taxon>
        <taxon>Enterobacterales</taxon>
        <taxon>Yersiniaceae</taxon>
        <taxon>Serratia</taxon>
    </lineage>
</organism>
<dbReference type="AlphaFoldDB" id="S4YQ15"/>
<dbReference type="EMBL" id="CP006566">
    <property type="protein sequence ID" value="AGP47402.1"/>
    <property type="molecule type" value="Genomic_DNA"/>
</dbReference>
<accession>S4YQ15</accession>
<dbReference type="KEGG" id="sry:M621_23120"/>
<name>S4YQ15_SERPL</name>